<dbReference type="HAMAP" id="MF_00074">
    <property type="entry name" value="16SrRNA_methyltr_G"/>
    <property type="match status" value="1"/>
</dbReference>
<sequence length="254" mass="27318">MFHVKQEDAMFHVKHGGGEAAAEVSAPAADPGSLGAAAATVFGPRLGIVRRYAELLAGPGVERGLLGPREVGRLWERHLLNSAAVGELIQPGERVIDIGSGAGLPGIPLAIARPDLEVVLLEPMLRRSEFLIWAVAELGLAVEVVRGRAEEPWVREQFGARDVAVSRAVAALDKLTRWSMPLLRLEGRMVAIKGERAPEEVETHRRVMAALGAVDVRVVTCGANYLRPPSTVVLARRGKRPHQKAGRMAGRGTR</sequence>
<feature type="binding site" evidence="6">
    <location>
        <position position="104"/>
    </location>
    <ligand>
        <name>S-adenosyl-L-methionine</name>
        <dbReference type="ChEBI" id="CHEBI:59789"/>
    </ligand>
</feature>
<dbReference type="Gene3D" id="3.40.50.150">
    <property type="entry name" value="Vaccinia Virus protein VP39"/>
    <property type="match status" value="1"/>
</dbReference>
<dbReference type="InterPro" id="IPR003682">
    <property type="entry name" value="rRNA_ssu_MeTfrase_G"/>
</dbReference>
<keyword evidence="1 6" id="KW-0963">Cytoplasm</keyword>
<dbReference type="AlphaFoldDB" id="A0A2U3NE88"/>
<dbReference type="STRING" id="1841859.GCA_900157385_03307"/>
<evidence type="ECO:0000313" key="7">
    <source>
        <dbReference type="EMBL" id="SPM29812.1"/>
    </source>
</evidence>
<proteinExistence type="inferred from homology"/>
<keyword evidence="8" id="KW-1185">Reference proteome</keyword>
<dbReference type="Pfam" id="PF02527">
    <property type="entry name" value="GidB"/>
    <property type="match status" value="1"/>
</dbReference>
<dbReference type="PANTHER" id="PTHR31760">
    <property type="entry name" value="S-ADENOSYL-L-METHIONINE-DEPENDENT METHYLTRANSFERASES SUPERFAMILY PROTEIN"/>
    <property type="match status" value="1"/>
</dbReference>
<evidence type="ECO:0000256" key="1">
    <source>
        <dbReference type="ARBA" id="ARBA00022490"/>
    </source>
</evidence>
<comment type="similarity">
    <text evidence="6">Belongs to the methyltransferase superfamily. RNA methyltransferase RsmG family.</text>
</comment>
<dbReference type="GO" id="GO:0005829">
    <property type="term" value="C:cytosol"/>
    <property type="evidence" value="ECO:0007669"/>
    <property type="project" value="TreeGrafter"/>
</dbReference>
<dbReference type="GO" id="GO:0070043">
    <property type="term" value="F:rRNA (guanine-N7-)-methyltransferase activity"/>
    <property type="evidence" value="ECO:0007669"/>
    <property type="project" value="UniProtKB-UniRule"/>
</dbReference>
<comment type="caution">
    <text evidence="6">Lacks conserved residue(s) required for the propagation of feature annotation.</text>
</comment>
<accession>A0A2U3NE88</accession>
<evidence type="ECO:0000256" key="4">
    <source>
        <dbReference type="ARBA" id="ARBA00022679"/>
    </source>
</evidence>
<feature type="binding site" evidence="6">
    <location>
        <begin position="149"/>
        <end position="150"/>
    </location>
    <ligand>
        <name>S-adenosyl-L-methionine</name>
        <dbReference type="ChEBI" id="CHEBI:59789"/>
    </ligand>
</feature>
<evidence type="ECO:0000256" key="3">
    <source>
        <dbReference type="ARBA" id="ARBA00022603"/>
    </source>
</evidence>
<reference evidence="7 8" key="1">
    <citation type="submission" date="2017-01" db="EMBL/GenBank/DDBJ databases">
        <authorList>
            <consortium name="Urmite Genomes"/>
        </authorList>
    </citation>
    <scope>NUCLEOTIDE SEQUENCE [LARGE SCALE GENOMIC DNA]</scope>
    <source>
        <strain evidence="7 8">AB308</strain>
    </source>
</reference>
<feature type="binding site" evidence="6">
    <location>
        <position position="167"/>
    </location>
    <ligand>
        <name>S-adenosyl-L-methionine</name>
        <dbReference type="ChEBI" id="CHEBI:59789"/>
    </ligand>
</feature>
<dbReference type="SUPFAM" id="SSF53335">
    <property type="entry name" value="S-adenosyl-L-methionine-dependent methyltransferases"/>
    <property type="match status" value="1"/>
</dbReference>
<protein>
    <recommendedName>
        <fullName evidence="6">Ribosomal RNA small subunit methyltransferase G</fullName>
        <ecNumber evidence="6">2.1.1.-</ecNumber>
    </recommendedName>
    <alternativeName>
        <fullName evidence="6">16S rRNA 7-methylguanosine methyltransferase</fullName>
        <shortName evidence="6">16S rRNA m7G methyltransferase</shortName>
    </alternativeName>
</protein>
<dbReference type="PANTHER" id="PTHR31760:SF0">
    <property type="entry name" value="S-ADENOSYL-L-METHIONINE-DEPENDENT METHYLTRANSFERASES SUPERFAMILY PROTEIN"/>
    <property type="match status" value="1"/>
</dbReference>
<dbReference type="EC" id="2.1.1.-" evidence="6"/>
<name>A0A2U3NE88_9MYCO</name>
<gene>
    <name evidence="6" type="primary">rsmG</name>
    <name evidence="7" type="ORF">MTAB308_3307</name>
</gene>
<evidence type="ECO:0000313" key="8">
    <source>
        <dbReference type="Proteomes" id="UP000241595"/>
    </source>
</evidence>
<comment type="function">
    <text evidence="6">Specifically methylates the N7 position of a guanine in 16S rRNA.</text>
</comment>
<dbReference type="InterPro" id="IPR029063">
    <property type="entry name" value="SAM-dependent_MTases_sf"/>
</dbReference>
<evidence type="ECO:0000256" key="6">
    <source>
        <dbReference type="HAMAP-Rule" id="MF_00074"/>
    </source>
</evidence>
<dbReference type="NCBIfam" id="TIGR00138">
    <property type="entry name" value="rsmG_gidB"/>
    <property type="match status" value="1"/>
</dbReference>
<dbReference type="Proteomes" id="UP000241595">
    <property type="component" value="Unassembled WGS sequence"/>
</dbReference>
<dbReference type="EMBL" id="FTRV01000013">
    <property type="protein sequence ID" value="SPM29812.1"/>
    <property type="molecule type" value="Genomic_DNA"/>
</dbReference>
<organism evidence="7 8">
    <name type="scientific">Mycobacterium terramassiliense</name>
    <dbReference type="NCBI Taxonomy" id="1841859"/>
    <lineage>
        <taxon>Bacteria</taxon>
        <taxon>Bacillati</taxon>
        <taxon>Actinomycetota</taxon>
        <taxon>Actinomycetes</taxon>
        <taxon>Mycobacteriales</taxon>
        <taxon>Mycobacteriaceae</taxon>
        <taxon>Mycobacterium</taxon>
    </lineage>
</organism>
<evidence type="ECO:0000256" key="2">
    <source>
        <dbReference type="ARBA" id="ARBA00022552"/>
    </source>
</evidence>
<keyword evidence="5 6" id="KW-0949">S-adenosyl-L-methionine</keyword>
<keyword evidence="3 6" id="KW-0489">Methyltransferase</keyword>
<comment type="subcellular location">
    <subcellularLocation>
        <location evidence="6">Cytoplasm</location>
    </subcellularLocation>
</comment>
<keyword evidence="2 6" id="KW-0698">rRNA processing</keyword>
<evidence type="ECO:0000256" key="5">
    <source>
        <dbReference type="ARBA" id="ARBA00022691"/>
    </source>
</evidence>
<feature type="binding site" evidence="6">
    <location>
        <position position="99"/>
    </location>
    <ligand>
        <name>S-adenosyl-L-methionine</name>
        <dbReference type="ChEBI" id="CHEBI:59789"/>
    </ligand>
</feature>
<keyword evidence="4 6" id="KW-0808">Transferase</keyword>